<dbReference type="InterPro" id="IPR017896">
    <property type="entry name" value="4Fe4S_Fe-S-bd"/>
</dbReference>
<dbReference type="InterPro" id="IPR006094">
    <property type="entry name" value="Oxid_FAD_bind_N"/>
</dbReference>
<keyword evidence="7" id="KW-0411">Iron-sulfur</keyword>
<name>A0ABS8D8Z0_9NEIS</name>
<dbReference type="PROSITE" id="PS00198">
    <property type="entry name" value="4FE4S_FER_1"/>
    <property type="match status" value="1"/>
</dbReference>
<dbReference type="PANTHER" id="PTHR11748:SF119">
    <property type="entry name" value="D-2-HYDROXYGLUTARATE DEHYDROGENASE"/>
    <property type="match status" value="1"/>
</dbReference>
<comment type="cofactor">
    <cofactor evidence="1">
        <name>FAD</name>
        <dbReference type="ChEBI" id="CHEBI:57692"/>
    </cofactor>
</comment>
<evidence type="ECO:0000256" key="1">
    <source>
        <dbReference type="ARBA" id="ARBA00001974"/>
    </source>
</evidence>
<protein>
    <submittedName>
        <fullName evidence="10">FAD-binding oxidoreductase</fullName>
    </submittedName>
</protein>
<evidence type="ECO:0000256" key="2">
    <source>
        <dbReference type="ARBA" id="ARBA00022630"/>
    </source>
</evidence>
<keyword evidence="5" id="KW-0560">Oxidoreductase</keyword>
<dbReference type="InterPro" id="IPR036318">
    <property type="entry name" value="FAD-bd_PCMH-like_sf"/>
</dbReference>
<dbReference type="Pfam" id="PF01565">
    <property type="entry name" value="FAD_binding_4"/>
    <property type="match status" value="1"/>
</dbReference>
<keyword evidence="2" id="KW-0285">Flavoprotein</keyword>
<proteinExistence type="predicted"/>
<dbReference type="InterPro" id="IPR004113">
    <property type="entry name" value="FAD-bd_oxidored_4_C"/>
</dbReference>
<dbReference type="Proteomes" id="UP001165395">
    <property type="component" value="Unassembled WGS sequence"/>
</dbReference>
<dbReference type="InterPro" id="IPR016164">
    <property type="entry name" value="FAD-linked_Oxase-like_C"/>
</dbReference>
<dbReference type="PROSITE" id="PS51379">
    <property type="entry name" value="4FE4S_FER_2"/>
    <property type="match status" value="1"/>
</dbReference>
<dbReference type="SUPFAM" id="SSF56176">
    <property type="entry name" value="FAD-binding/transporter-associated domain-like"/>
    <property type="match status" value="1"/>
</dbReference>
<dbReference type="InterPro" id="IPR016166">
    <property type="entry name" value="FAD-bd_PCMH"/>
</dbReference>
<dbReference type="PROSITE" id="PS51387">
    <property type="entry name" value="FAD_PCMH"/>
    <property type="match status" value="1"/>
</dbReference>
<evidence type="ECO:0000259" key="9">
    <source>
        <dbReference type="PROSITE" id="PS51387"/>
    </source>
</evidence>
<keyword evidence="4" id="KW-0274">FAD</keyword>
<organism evidence="10 11">
    <name type="scientific">Leeia speluncae</name>
    <dbReference type="NCBI Taxonomy" id="2884804"/>
    <lineage>
        <taxon>Bacteria</taxon>
        <taxon>Pseudomonadati</taxon>
        <taxon>Pseudomonadota</taxon>
        <taxon>Betaproteobacteria</taxon>
        <taxon>Neisseriales</taxon>
        <taxon>Leeiaceae</taxon>
        <taxon>Leeia</taxon>
    </lineage>
</organism>
<evidence type="ECO:0000313" key="11">
    <source>
        <dbReference type="Proteomes" id="UP001165395"/>
    </source>
</evidence>
<dbReference type="PANTHER" id="PTHR11748">
    <property type="entry name" value="D-LACTATE DEHYDROGENASE"/>
    <property type="match status" value="1"/>
</dbReference>
<keyword evidence="6" id="KW-0408">Iron</keyword>
<feature type="domain" description="FAD-binding PCMH-type" evidence="9">
    <location>
        <begin position="48"/>
        <end position="280"/>
    </location>
</feature>
<dbReference type="SUPFAM" id="SSF46548">
    <property type="entry name" value="alpha-helical ferredoxin"/>
    <property type="match status" value="1"/>
</dbReference>
<evidence type="ECO:0000256" key="7">
    <source>
        <dbReference type="ARBA" id="ARBA00023014"/>
    </source>
</evidence>
<dbReference type="RefSeq" id="WP_227181448.1">
    <property type="nucleotide sequence ID" value="NZ_JAJBZT010000008.1"/>
</dbReference>
<evidence type="ECO:0000259" key="8">
    <source>
        <dbReference type="PROSITE" id="PS51379"/>
    </source>
</evidence>
<dbReference type="Pfam" id="PF02913">
    <property type="entry name" value="FAD-oxidase_C"/>
    <property type="match status" value="1"/>
</dbReference>
<keyword evidence="11" id="KW-1185">Reference proteome</keyword>
<sequence length="1010" mass="112361">MLAKINVQDELPDLLRDFVSELLNIGFSGDVSYAYADRIVMSTDNSIYQVKPQLILFPAVISDVEMVMKLLGEERFREVKLAPRGGGTGTNGQSLTEFVVLDLSKHLNQILEINAEEKWARVQVGVVKDQLNEAIKPFGLFFAPELSTSNRATIGGMINTDASGQGSCLYGKTRDHVLALKTVFLGGEVIDSFEIDAKTQEHYRAQKNMEGLFHRVVEDEIRTHQEEIERIFPKLNRCMTGYDLAHVIDEQNHFHLNSILCGSEGTLGVMVEAKINLVSIPNCSGLFVVRYSNFDAALRDAPKLMAINAASIETVDSTVFQLAKTDNIWNDVKHLMQESVAGETQAINLVELIADDSDALLEKMVAVEDFLSSGGAGARLGFDQTTLANEVNNLWQLRKKAVGLLGGLAANARPVPFVEDTAVPPENLADYIQEFRALLDGYGLKYGMFGHVDAGVLHVRPALDMKDPDQEGMIRQISDAVVALTKKYKGLIWGEHGKGFRSEYTESYMGSLYPVLTRIKALFDPFNQLNPGKIASPDGSALYQIDRVSTRGQLDRQVNPIFQMAYKDAMNCNGNGACYNYDLNDSMCPSWKATRDRKYSPKGRASLLREWLRLASNNGVPAGSLTDAEQLQQMTKPLPVRMFNSVAEHFSSQKDFSTEVRESMDNCLGCKSCAGQCPVKVDIPTVRSSFFAAYYTRYARPIKHYLVASVETLIPKFSHAPFLYNVLTQNPFSKWGFRQLGLVHQPAMSGFKLSAFMKQEGIQWATVEQLSGLSLSDKERSIVLVLDAFTTYFDSAVLMDAVRLLKKLGYMVWIAPFSPNGKPLHVLGFLAKFKQVAERNALQLNALATIGVSLVGLDPSMSLTYRSEYQKSGLNVVAPNVMLLQERLVKDINKWPDKVPEQMLQLLPHCSERTNAAATLPMWQTIFARFGVKLTMPKTGCCGMAGTFGHELSNRQLSETIYQQSWAHALRETDVNTVMATGYSCRCQVDIMEQQSIRHPVSVLLSIVNR</sequence>
<evidence type="ECO:0000313" key="10">
    <source>
        <dbReference type="EMBL" id="MCB6184639.1"/>
    </source>
</evidence>
<dbReference type="EMBL" id="JAJBZT010000008">
    <property type="protein sequence ID" value="MCB6184639.1"/>
    <property type="molecule type" value="Genomic_DNA"/>
</dbReference>
<evidence type="ECO:0000256" key="4">
    <source>
        <dbReference type="ARBA" id="ARBA00022827"/>
    </source>
</evidence>
<evidence type="ECO:0000256" key="5">
    <source>
        <dbReference type="ARBA" id="ARBA00023002"/>
    </source>
</evidence>
<dbReference type="InterPro" id="IPR016169">
    <property type="entry name" value="FAD-bd_PCMH_sub2"/>
</dbReference>
<evidence type="ECO:0000256" key="3">
    <source>
        <dbReference type="ARBA" id="ARBA00022723"/>
    </source>
</evidence>
<dbReference type="InterPro" id="IPR017900">
    <property type="entry name" value="4Fe4S_Fe_S_CS"/>
</dbReference>
<dbReference type="Gene3D" id="3.30.70.2740">
    <property type="match status" value="1"/>
</dbReference>
<evidence type="ECO:0000256" key="6">
    <source>
        <dbReference type="ARBA" id="ARBA00023004"/>
    </source>
</evidence>
<dbReference type="Gene3D" id="3.30.465.10">
    <property type="match status" value="1"/>
</dbReference>
<accession>A0ABS8D8Z0</accession>
<comment type="caution">
    <text evidence="10">The sequence shown here is derived from an EMBL/GenBank/DDBJ whole genome shotgun (WGS) entry which is preliminary data.</text>
</comment>
<feature type="domain" description="4Fe-4S ferredoxin-type" evidence="8">
    <location>
        <begin position="658"/>
        <end position="689"/>
    </location>
</feature>
<dbReference type="SUPFAM" id="SSF55103">
    <property type="entry name" value="FAD-linked oxidases, C-terminal domain"/>
    <property type="match status" value="1"/>
</dbReference>
<gene>
    <name evidence="10" type="ORF">LIN78_13915</name>
</gene>
<reference evidence="10" key="1">
    <citation type="submission" date="2021-10" db="EMBL/GenBank/DDBJ databases">
        <title>The complete genome sequence of Leeia sp. TBRC 13508.</title>
        <authorList>
            <person name="Charoenyingcharoen P."/>
            <person name="Yukphan P."/>
        </authorList>
    </citation>
    <scope>NUCLEOTIDE SEQUENCE</scope>
    <source>
        <strain evidence="10">TBRC 13508</strain>
    </source>
</reference>
<keyword evidence="3" id="KW-0479">Metal-binding</keyword>